<name>A0ABR4R7D1_BORBO</name>
<gene>
    <name evidence="1" type="ORF">L490_1477</name>
</gene>
<evidence type="ECO:0000313" key="1">
    <source>
        <dbReference type="EMBL" id="KCV30791.1"/>
    </source>
</evidence>
<proteinExistence type="predicted"/>
<protein>
    <submittedName>
        <fullName evidence="1">Uncharacterized protein</fullName>
    </submittedName>
</protein>
<sequence length="117" mass="12662">MLNAATGSNEWQGDHPRIELTEPACRAIAALADRQSRHVNTTSPGVDIDRQQRAGDLTEALRPFAGVEEADLVGTTFQGKGDEEAVLYFHRTGKSITLGDFRRARAALAARKEDGNG</sequence>
<keyword evidence="2" id="KW-1185">Reference proteome</keyword>
<evidence type="ECO:0000313" key="2">
    <source>
        <dbReference type="Proteomes" id="UP000025756"/>
    </source>
</evidence>
<organism evidence="1 2">
    <name type="scientific">Bordetella bronchiseptica 00-P-2796</name>
    <dbReference type="NCBI Taxonomy" id="1331199"/>
    <lineage>
        <taxon>Bacteria</taxon>
        <taxon>Pseudomonadati</taxon>
        <taxon>Pseudomonadota</taxon>
        <taxon>Betaproteobacteria</taxon>
        <taxon>Burkholderiales</taxon>
        <taxon>Alcaligenaceae</taxon>
        <taxon>Bordetella</taxon>
    </lineage>
</organism>
<comment type="caution">
    <text evidence="1">The sequence shown here is derived from an EMBL/GenBank/DDBJ whole genome shotgun (WGS) entry which is preliminary data.</text>
</comment>
<dbReference type="Proteomes" id="UP000025756">
    <property type="component" value="Unassembled WGS sequence"/>
</dbReference>
<accession>A0ABR4R7D1</accession>
<dbReference type="RefSeq" id="WP_033474771.1">
    <property type="nucleotide sequence ID" value="NZ_JGWH01000174.1"/>
</dbReference>
<reference evidence="1 2" key="1">
    <citation type="submission" date="2014-03" db="EMBL/GenBank/DDBJ databases">
        <title>Genome sequence of Bordetella bronchiseptica.</title>
        <authorList>
            <person name="Harvill E."/>
            <person name="Goodfield L.L."/>
            <person name="Ivanov Y.V."/>
            <person name="Meyer J.A."/>
            <person name="Muse S.J."/>
            <person name="Jacobs N."/>
            <person name="Bendor L."/>
            <person name="Smallridge W.E."/>
            <person name="Brinkac L.M."/>
            <person name="Sanka R."/>
            <person name="Kim M."/>
            <person name="Losada L."/>
        </authorList>
    </citation>
    <scope>NUCLEOTIDE SEQUENCE [LARGE SCALE GENOMIC DNA]</scope>
    <source>
        <strain evidence="1 2">00-P-2796</strain>
    </source>
</reference>
<dbReference type="EMBL" id="JGWH01000174">
    <property type="protein sequence ID" value="KCV30791.1"/>
    <property type="molecule type" value="Genomic_DNA"/>
</dbReference>